<evidence type="ECO:0000313" key="3">
    <source>
        <dbReference type="Proteomes" id="UP001152622"/>
    </source>
</evidence>
<reference evidence="2" key="1">
    <citation type="journal article" date="2023" name="Science">
        <title>Genome structures resolve the early diversification of teleost fishes.</title>
        <authorList>
            <person name="Parey E."/>
            <person name="Louis A."/>
            <person name="Montfort J."/>
            <person name="Bouchez O."/>
            <person name="Roques C."/>
            <person name="Iampietro C."/>
            <person name="Lluch J."/>
            <person name="Castinel A."/>
            <person name="Donnadieu C."/>
            <person name="Desvignes T."/>
            <person name="Floi Bucao C."/>
            <person name="Jouanno E."/>
            <person name="Wen M."/>
            <person name="Mejri S."/>
            <person name="Dirks R."/>
            <person name="Jansen H."/>
            <person name="Henkel C."/>
            <person name="Chen W.J."/>
            <person name="Zahm M."/>
            <person name="Cabau C."/>
            <person name="Klopp C."/>
            <person name="Thompson A.W."/>
            <person name="Robinson-Rechavi M."/>
            <person name="Braasch I."/>
            <person name="Lecointre G."/>
            <person name="Bobe J."/>
            <person name="Postlethwait J.H."/>
            <person name="Berthelot C."/>
            <person name="Roest Crollius H."/>
            <person name="Guiguen Y."/>
        </authorList>
    </citation>
    <scope>NUCLEOTIDE SEQUENCE</scope>
    <source>
        <strain evidence="2">WJC10195</strain>
    </source>
</reference>
<sequence>MEFEMMLELFEFAQIMRIPRINRERRIRKSSREREPLPLLSEHVITRRHDSFHYSELSITCHDSEGTGSSLRVDGKETKRGVRNAGRSEFSLLRVNGSALAASLPTLLLFISASCASADRFSLPPQPPPKRAGPVRNPCRHCVQDGFVEFFHVEDPESVVRNALMAFAGVAGIGAGLAFLIRGMWWARLPLRDSGGSG</sequence>
<dbReference type="Proteomes" id="UP001152622">
    <property type="component" value="Chromosome 21"/>
</dbReference>
<accession>A0A9Q1EAI9</accession>
<evidence type="ECO:0000313" key="2">
    <source>
        <dbReference type="EMBL" id="KAJ8335226.1"/>
    </source>
</evidence>
<keyword evidence="1" id="KW-0812">Transmembrane</keyword>
<keyword evidence="1" id="KW-0472">Membrane</keyword>
<feature type="transmembrane region" description="Helical" evidence="1">
    <location>
        <begin position="163"/>
        <end position="181"/>
    </location>
</feature>
<comment type="caution">
    <text evidence="2">The sequence shown here is derived from an EMBL/GenBank/DDBJ whole genome shotgun (WGS) entry which is preliminary data.</text>
</comment>
<organism evidence="2 3">
    <name type="scientific">Synaphobranchus kaupii</name>
    <name type="common">Kaup's arrowtooth eel</name>
    <dbReference type="NCBI Taxonomy" id="118154"/>
    <lineage>
        <taxon>Eukaryota</taxon>
        <taxon>Metazoa</taxon>
        <taxon>Chordata</taxon>
        <taxon>Craniata</taxon>
        <taxon>Vertebrata</taxon>
        <taxon>Euteleostomi</taxon>
        <taxon>Actinopterygii</taxon>
        <taxon>Neopterygii</taxon>
        <taxon>Teleostei</taxon>
        <taxon>Anguilliformes</taxon>
        <taxon>Synaphobranchidae</taxon>
        <taxon>Synaphobranchus</taxon>
    </lineage>
</organism>
<dbReference type="InterPro" id="IPR013281">
    <property type="entry name" value="Apop_reg_Mc1"/>
</dbReference>
<dbReference type="PRINTS" id="PR01866">
    <property type="entry name" value="APOPREGMCL1"/>
</dbReference>
<dbReference type="EMBL" id="JAINUF010000021">
    <property type="protein sequence ID" value="KAJ8335226.1"/>
    <property type="molecule type" value="Genomic_DNA"/>
</dbReference>
<dbReference type="OrthoDB" id="8932147at2759"/>
<name>A0A9Q1EAI9_SYNKA</name>
<dbReference type="AlphaFoldDB" id="A0A9Q1EAI9"/>
<keyword evidence="3" id="KW-1185">Reference proteome</keyword>
<proteinExistence type="predicted"/>
<gene>
    <name evidence="2" type="ORF">SKAU_G00408650</name>
</gene>
<protein>
    <submittedName>
        <fullName evidence="2">Uncharacterized protein</fullName>
    </submittedName>
</protein>
<keyword evidence="1" id="KW-1133">Transmembrane helix</keyword>
<evidence type="ECO:0000256" key="1">
    <source>
        <dbReference type="SAM" id="Phobius"/>
    </source>
</evidence>